<evidence type="ECO:0000256" key="4">
    <source>
        <dbReference type="ARBA" id="ARBA00022759"/>
    </source>
</evidence>
<keyword evidence="10" id="KW-0539">Nucleus</keyword>
<dbReference type="InterPro" id="IPR036866">
    <property type="entry name" value="RibonucZ/Hydroxyglut_hydro"/>
</dbReference>
<dbReference type="Gene3D" id="3.60.15.10">
    <property type="entry name" value="Ribonuclease Z/Hydroxyacylglutathione hydrolase-like"/>
    <property type="match status" value="1"/>
</dbReference>
<evidence type="ECO:0000256" key="9">
    <source>
        <dbReference type="ARBA" id="ARBA00023204"/>
    </source>
</evidence>
<name>A0A6A6HE09_VIRVR</name>
<dbReference type="PANTHER" id="PTHR23240:SF8">
    <property type="entry name" value="PROTEIN ARTEMIS"/>
    <property type="match status" value="1"/>
</dbReference>
<keyword evidence="7" id="KW-0269">Exonuclease</keyword>
<evidence type="ECO:0000256" key="1">
    <source>
        <dbReference type="ARBA" id="ARBA00004123"/>
    </source>
</evidence>
<keyword evidence="4" id="KW-0255">Endonuclease</keyword>
<dbReference type="InterPro" id="IPR011084">
    <property type="entry name" value="DRMBL"/>
</dbReference>
<accession>A0A6A6HE09</accession>
<dbReference type="GO" id="GO:0003684">
    <property type="term" value="F:damaged DNA binding"/>
    <property type="evidence" value="ECO:0007669"/>
    <property type="project" value="TreeGrafter"/>
</dbReference>
<dbReference type="GO" id="GO:0000723">
    <property type="term" value="P:telomere maintenance"/>
    <property type="evidence" value="ECO:0007669"/>
    <property type="project" value="TreeGrafter"/>
</dbReference>
<evidence type="ECO:0000256" key="13">
    <source>
        <dbReference type="SAM" id="MobiDB-lite"/>
    </source>
</evidence>
<dbReference type="GO" id="GO:0036297">
    <property type="term" value="P:interstrand cross-link repair"/>
    <property type="evidence" value="ECO:0007669"/>
    <property type="project" value="TreeGrafter"/>
</dbReference>
<dbReference type="AlphaFoldDB" id="A0A6A6HE09"/>
<sequence length="598" mass="67269">EFPEIRVDYFRTVPDIIPPLAYFLSHVHSDHLQGLESIRAPFIYCSYATRELLLKLEKRPHRLNFTKGILEGRVQTYGHLGNLAKPLPLNTPTTIELSPTENVRVTLFDANHCPGAVMFLFEGNGKAVLYTGDLRAESWWCQQLARHPVLLPYTKGLRTIDCIYLDTTFATKKDIFRQFPSKRDGICDLLTQIKEYPGDTVFHFDTWTFGYEDVWIALTTALNCEIHVDRYRGELYNNLGKTYPSGEAAVLGGFQYGNRFQMGRLTQGTYPRIHSCERGTPCPIFEDNRKVVRILPIISRFEDGTEVEEQGAGGGFGDLKQAHELEITDNESVGQLMSICAASIHDAEKLAKVLGMLVAKIPEKGSYNLTLTSNLPITDDMSLRDFVPILAEVAETKARNSYQASLRSSKLPTSQASTSAKNAAKLPEVITFPYSRHSSYEELCQLLALFQPKDVFPCTVDEKSWSLETSMQTLFGAHCSSDVFAHDQAMLRKFPDRHAVVLKRPHEQETSDAASATEASHHSTSESRSVVGGHQSTTLQPLIVQQRMAQAGIAFVDMHSHHNDRVANFADPHSYERVRRNYLAIINYRTSIPRAYSS</sequence>
<keyword evidence="6" id="KW-0378">Hydrolase</keyword>
<dbReference type="Pfam" id="PF12706">
    <property type="entry name" value="Lactamase_B_2"/>
    <property type="match status" value="1"/>
</dbReference>
<keyword evidence="8" id="KW-0233">DNA recombination</keyword>
<protein>
    <recommendedName>
        <fullName evidence="11">Protein artemis</fullName>
    </recommendedName>
    <alternativeName>
        <fullName evidence="12">DNA cross-link repair 1C protein</fullName>
    </alternativeName>
</protein>
<feature type="region of interest" description="Disordered" evidence="13">
    <location>
        <begin position="505"/>
        <end position="534"/>
    </location>
</feature>
<dbReference type="OrthoDB" id="5561659at2759"/>
<feature type="non-terminal residue" evidence="16">
    <location>
        <position position="1"/>
    </location>
</feature>
<proteinExistence type="inferred from homology"/>
<evidence type="ECO:0000256" key="2">
    <source>
        <dbReference type="ARBA" id="ARBA00010304"/>
    </source>
</evidence>
<evidence type="ECO:0000256" key="5">
    <source>
        <dbReference type="ARBA" id="ARBA00022763"/>
    </source>
</evidence>
<dbReference type="Pfam" id="PF07522">
    <property type="entry name" value="DRMBL"/>
    <property type="match status" value="1"/>
</dbReference>
<evidence type="ECO:0000259" key="15">
    <source>
        <dbReference type="Pfam" id="PF12706"/>
    </source>
</evidence>
<comment type="similarity">
    <text evidence="2">Belongs to the DNA repair metallo-beta-lactamase (DRMBL) family.</text>
</comment>
<dbReference type="GO" id="GO:0004519">
    <property type="term" value="F:endonuclease activity"/>
    <property type="evidence" value="ECO:0007669"/>
    <property type="project" value="UniProtKB-KW"/>
</dbReference>
<dbReference type="GO" id="GO:0006303">
    <property type="term" value="P:double-strand break repair via nonhomologous end joining"/>
    <property type="evidence" value="ECO:0007669"/>
    <property type="project" value="TreeGrafter"/>
</dbReference>
<dbReference type="PANTHER" id="PTHR23240">
    <property type="entry name" value="DNA CROSS-LINK REPAIR PROTEIN PSO2/SNM1-RELATED"/>
    <property type="match status" value="1"/>
</dbReference>
<dbReference type="InterPro" id="IPR001279">
    <property type="entry name" value="Metallo-B-lactamas"/>
</dbReference>
<evidence type="ECO:0000256" key="12">
    <source>
        <dbReference type="ARBA" id="ARBA00042677"/>
    </source>
</evidence>
<evidence type="ECO:0000313" key="16">
    <source>
        <dbReference type="EMBL" id="KAF2236078.1"/>
    </source>
</evidence>
<dbReference type="GO" id="GO:0005634">
    <property type="term" value="C:nucleus"/>
    <property type="evidence" value="ECO:0007669"/>
    <property type="project" value="UniProtKB-SubCell"/>
</dbReference>
<dbReference type="SUPFAM" id="SSF56281">
    <property type="entry name" value="Metallo-hydrolase/oxidoreductase"/>
    <property type="match status" value="1"/>
</dbReference>
<dbReference type="GO" id="GO:0006310">
    <property type="term" value="P:DNA recombination"/>
    <property type="evidence" value="ECO:0007669"/>
    <property type="project" value="UniProtKB-KW"/>
</dbReference>
<keyword evidence="9" id="KW-0234">DNA repair</keyword>
<evidence type="ECO:0000256" key="11">
    <source>
        <dbReference type="ARBA" id="ARBA00039759"/>
    </source>
</evidence>
<comment type="subcellular location">
    <subcellularLocation>
        <location evidence="1">Nucleus</location>
    </subcellularLocation>
</comment>
<evidence type="ECO:0000313" key="17">
    <source>
        <dbReference type="Proteomes" id="UP000800092"/>
    </source>
</evidence>
<organism evidence="16 17">
    <name type="scientific">Viridothelium virens</name>
    <name type="common">Speckled blister lichen</name>
    <name type="synonym">Trypethelium virens</name>
    <dbReference type="NCBI Taxonomy" id="1048519"/>
    <lineage>
        <taxon>Eukaryota</taxon>
        <taxon>Fungi</taxon>
        <taxon>Dikarya</taxon>
        <taxon>Ascomycota</taxon>
        <taxon>Pezizomycotina</taxon>
        <taxon>Dothideomycetes</taxon>
        <taxon>Dothideomycetes incertae sedis</taxon>
        <taxon>Trypetheliales</taxon>
        <taxon>Trypetheliaceae</taxon>
        <taxon>Viridothelium</taxon>
    </lineage>
</organism>
<dbReference type="GO" id="GO:0035312">
    <property type="term" value="F:5'-3' DNA exonuclease activity"/>
    <property type="evidence" value="ECO:0007669"/>
    <property type="project" value="TreeGrafter"/>
</dbReference>
<evidence type="ECO:0000256" key="6">
    <source>
        <dbReference type="ARBA" id="ARBA00022801"/>
    </source>
</evidence>
<keyword evidence="5" id="KW-0227">DNA damage</keyword>
<keyword evidence="17" id="KW-1185">Reference proteome</keyword>
<evidence type="ECO:0000256" key="7">
    <source>
        <dbReference type="ARBA" id="ARBA00022839"/>
    </source>
</evidence>
<keyword evidence="3" id="KW-0540">Nuclease</keyword>
<dbReference type="EMBL" id="ML991787">
    <property type="protein sequence ID" value="KAF2236078.1"/>
    <property type="molecule type" value="Genomic_DNA"/>
</dbReference>
<gene>
    <name evidence="16" type="ORF">EV356DRAFT_444058</name>
</gene>
<evidence type="ECO:0000259" key="14">
    <source>
        <dbReference type="Pfam" id="PF07522"/>
    </source>
</evidence>
<evidence type="ECO:0000256" key="3">
    <source>
        <dbReference type="ARBA" id="ARBA00022722"/>
    </source>
</evidence>
<feature type="domain" description="Metallo-beta-lactamase" evidence="15">
    <location>
        <begin position="21"/>
        <end position="138"/>
    </location>
</feature>
<feature type="domain" description="DNA repair metallo-beta-lactamase" evidence="14">
    <location>
        <begin position="427"/>
        <end position="459"/>
    </location>
</feature>
<dbReference type="Proteomes" id="UP000800092">
    <property type="component" value="Unassembled WGS sequence"/>
</dbReference>
<evidence type="ECO:0000256" key="10">
    <source>
        <dbReference type="ARBA" id="ARBA00023242"/>
    </source>
</evidence>
<reference evidence="16" key="1">
    <citation type="journal article" date="2020" name="Stud. Mycol.">
        <title>101 Dothideomycetes genomes: a test case for predicting lifestyles and emergence of pathogens.</title>
        <authorList>
            <person name="Haridas S."/>
            <person name="Albert R."/>
            <person name="Binder M."/>
            <person name="Bloem J."/>
            <person name="Labutti K."/>
            <person name="Salamov A."/>
            <person name="Andreopoulos B."/>
            <person name="Baker S."/>
            <person name="Barry K."/>
            <person name="Bills G."/>
            <person name="Bluhm B."/>
            <person name="Cannon C."/>
            <person name="Castanera R."/>
            <person name="Culley D."/>
            <person name="Daum C."/>
            <person name="Ezra D."/>
            <person name="Gonzalez J."/>
            <person name="Henrissat B."/>
            <person name="Kuo A."/>
            <person name="Liang C."/>
            <person name="Lipzen A."/>
            <person name="Lutzoni F."/>
            <person name="Magnuson J."/>
            <person name="Mondo S."/>
            <person name="Nolan M."/>
            <person name="Ohm R."/>
            <person name="Pangilinan J."/>
            <person name="Park H.-J."/>
            <person name="Ramirez L."/>
            <person name="Alfaro M."/>
            <person name="Sun H."/>
            <person name="Tritt A."/>
            <person name="Yoshinaga Y."/>
            <person name="Zwiers L.-H."/>
            <person name="Turgeon B."/>
            <person name="Goodwin S."/>
            <person name="Spatafora J."/>
            <person name="Crous P."/>
            <person name="Grigoriev I."/>
        </authorList>
    </citation>
    <scope>NUCLEOTIDE SEQUENCE</scope>
    <source>
        <strain evidence="16">Tuck. ex Michener</strain>
    </source>
</reference>
<evidence type="ECO:0000256" key="8">
    <source>
        <dbReference type="ARBA" id="ARBA00023172"/>
    </source>
</evidence>